<dbReference type="SUPFAM" id="SSF51197">
    <property type="entry name" value="Clavaminate synthase-like"/>
    <property type="match status" value="1"/>
</dbReference>
<reference evidence="1" key="1">
    <citation type="submission" date="2018-05" db="EMBL/GenBank/DDBJ databases">
        <authorList>
            <person name="Lanie J.A."/>
            <person name="Ng W.-L."/>
            <person name="Kazmierczak K.M."/>
            <person name="Andrzejewski T.M."/>
            <person name="Davidsen T.M."/>
            <person name="Wayne K.J."/>
            <person name="Tettelin H."/>
            <person name="Glass J.I."/>
            <person name="Rusch D."/>
            <person name="Podicherti R."/>
            <person name="Tsui H.-C.T."/>
            <person name="Winkler M.E."/>
        </authorList>
    </citation>
    <scope>NUCLEOTIDE SEQUENCE</scope>
</reference>
<evidence type="ECO:0000313" key="1">
    <source>
        <dbReference type="EMBL" id="SVC55495.1"/>
    </source>
</evidence>
<name>A0A382N597_9ZZZZ</name>
<dbReference type="EMBL" id="UINC01097628">
    <property type="protein sequence ID" value="SVC55495.1"/>
    <property type="molecule type" value="Genomic_DNA"/>
</dbReference>
<dbReference type="Gene3D" id="2.60.120.620">
    <property type="entry name" value="q2cbj1_9rhob like domain"/>
    <property type="match status" value="1"/>
</dbReference>
<evidence type="ECO:0008006" key="2">
    <source>
        <dbReference type="Google" id="ProtNLM"/>
    </source>
</evidence>
<feature type="non-terminal residue" evidence="1">
    <location>
        <position position="198"/>
    </location>
</feature>
<dbReference type="InterPro" id="IPR008775">
    <property type="entry name" value="Phytyl_CoA_dOase-like"/>
</dbReference>
<proteinExistence type="predicted"/>
<protein>
    <recommendedName>
        <fullName evidence="2">Phytanoyl-CoA dioxygenase</fullName>
    </recommendedName>
</protein>
<sequence>MYTPEEKAFFLEHGYLHATGVIAERHLALLRIEFDRVWDAENPKVNQHKLLKYQAFIDLLEHPPIIDRHRAIFGAQTQLLQYDFLRQGPKSYAAERGWHRDFVFPGDRPLSINTILYLDDIDDEGGPTRLVPGSHRGEALPTARNEPVDGEVALYAKAGDAAFINSAIWHSGGCNKGQGLRRGIYLYYGYWWLKRYES</sequence>
<organism evidence="1">
    <name type="scientific">marine metagenome</name>
    <dbReference type="NCBI Taxonomy" id="408172"/>
    <lineage>
        <taxon>unclassified sequences</taxon>
        <taxon>metagenomes</taxon>
        <taxon>ecological metagenomes</taxon>
    </lineage>
</organism>
<dbReference type="Pfam" id="PF05721">
    <property type="entry name" value="PhyH"/>
    <property type="match status" value="1"/>
</dbReference>
<gene>
    <name evidence="1" type="ORF">METZ01_LOCUS308349</name>
</gene>
<accession>A0A382N597</accession>
<dbReference type="AlphaFoldDB" id="A0A382N597"/>